<dbReference type="RefSeq" id="WP_323304681.1">
    <property type="nucleotide sequence ID" value="NZ_JAYGHX010000002.1"/>
</dbReference>
<comment type="caution">
    <text evidence="2">The sequence shown here is derived from an EMBL/GenBank/DDBJ whole genome shotgun (WGS) entry which is preliminary data.</text>
</comment>
<evidence type="ECO:0000313" key="2">
    <source>
        <dbReference type="EMBL" id="MEA5390596.1"/>
    </source>
</evidence>
<proteinExistence type="predicted"/>
<organism evidence="2 3">
    <name type="scientific">Cyanobium gracile UHCC 0139</name>
    <dbReference type="NCBI Taxonomy" id="3110308"/>
    <lineage>
        <taxon>Bacteria</taxon>
        <taxon>Bacillati</taxon>
        <taxon>Cyanobacteriota</taxon>
        <taxon>Cyanophyceae</taxon>
        <taxon>Synechococcales</taxon>
        <taxon>Prochlorococcaceae</taxon>
        <taxon>Cyanobium</taxon>
    </lineage>
</organism>
<keyword evidence="1" id="KW-0472">Membrane</keyword>
<protein>
    <submittedName>
        <fullName evidence="2">DUF4330 domain-containing protein</fullName>
    </submittedName>
</protein>
<dbReference type="Pfam" id="PF14221">
    <property type="entry name" value="DUF4330"/>
    <property type="match status" value="1"/>
</dbReference>
<evidence type="ECO:0000313" key="3">
    <source>
        <dbReference type="Proteomes" id="UP001304461"/>
    </source>
</evidence>
<gene>
    <name evidence="2" type="ORF">VB738_04890</name>
</gene>
<dbReference type="EMBL" id="JAYGHX010000002">
    <property type="protein sequence ID" value="MEA5390596.1"/>
    <property type="molecule type" value="Genomic_DNA"/>
</dbReference>
<keyword evidence="1" id="KW-1133">Transmembrane helix</keyword>
<dbReference type="Proteomes" id="UP001304461">
    <property type="component" value="Unassembled WGS sequence"/>
</dbReference>
<keyword evidence="1" id="KW-0812">Transmembrane</keyword>
<reference evidence="2 3" key="1">
    <citation type="submission" date="2023-12" db="EMBL/GenBank/DDBJ databases">
        <title>Baltic Sea Cyanobacteria.</title>
        <authorList>
            <person name="Delbaje E."/>
            <person name="Fewer D.P."/>
            <person name="Shishido T.K."/>
        </authorList>
    </citation>
    <scope>NUCLEOTIDE SEQUENCE [LARGE SCALE GENOMIC DNA]</scope>
    <source>
        <strain evidence="2 3">UHCC 0139</strain>
    </source>
</reference>
<accession>A0ABU5RS46</accession>
<evidence type="ECO:0000256" key="1">
    <source>
        <dbReference type="SAM" id="Phobius"/>
    </source>
</evidence>
<keyword evidence="3" id="KW-1185">Reference proteome</keyword>
<name>A0ABU5RS46_9CYAN</name>
<sequence length="176" mass="18278">MPMPSETPRSRSFSLVDVGAAAAALLAIGGVIWSPRLSGAVAQATGALEPVTVMVDVRGAPTAAPLELLEQARAEGKVAIVIRNQPHGSVAVKEIVPFDRIISTLTPDGKVVSAPDPNQKTFSTFDGRFVLEGQGRRTAGGVVFGNQTIKIGAPVELEGTNYRFNGTVTGLKLGTS</sequence>
<feature type="transmembrane region" description="Helical" evidence="1">
    <location>
        <begin position="12"/>
        <end position="33"/>
    </location>
</feature>
<dbReference type="InterPro" id="IPR025480">
    <property type="entry name" value="DUF4330"/>
</dbReference>